<dbReference type="AlphaFoldDB" id="A0A2A4DC42"/>
<evidence type="ECO:0000313" key="4">
    <source>
        <dbReference type="EMBL" id="MXS25772.1"/>
    </source>
</evidence>
<dbReference type="Proteomes" id="UP000516696">
    <property type="component" value="Chromosome"/>
</dbReference>
<proteinExistence type="predicted"/>
<evidence type="ECO:0000313" key="5">
    <source>
        <dbReference type="EMBL" id="QOG26158.1"/>
    </source>
</evidence>
<dbReference type="Proteomes" id="UP000571857">
    <property type="component" value="Unassembled WGS sequence"/>
</dbReference>
<feature type="transmembrane region" description="Helical" evidence="1">
    <location>
        <begin position="77"/>
        <end position="96"/>
    </location>
</feature>
<organism evidence="3 9">
    <name type="scientific">Enterococcus gallinarum</name>
    <dbReference type="NCBI Taxonomy" id="1353"/>
    <lineage>
        <taxon>Bacteria</taxon>
        <taxon>Bacillati</taxon>
        <taxon>Bacillota</taxon>
        <taxon>Bacilli</taxon>
        <taxon>Lactobacillales</taxon>
        <taxon>Enterococcaceae</taxon>
        <taxon>Enterococcus</taxon>
    </lineage>
</organism>
<dbReference type="RefSeq" id="WP_003128609.1">
    <property type="nucleotide sequence ID" value="NZ_BTSN01000006.1"/>
</dbReference>
<dbReference type="InterPro" id="IPR006938">
    <property type="entry name" value="DUF624"/>
</dbReference>
<name>A0A2A4DC42_ENTGA</name>
<reference evidence="2 8" key="3">
    <citation type="submission" date="2020-06" db="EMBL/GenBank/DDBJ databases">
        <title>Crossreactivity between MHC class I-restricted antigens from cancer cells and an enterococcal bacteriophage.</title>
        <authorList>
            <person name="Fluckiger A."/>
            <person name="Daillere R."/>
            <person name="Sassi M."/>
            <person name="Cattoir V."/>
            <person name="Kroemer G."/>
            <person name="Zitvogel L."/>
        </authorList>
    </citation>
    <scope>NUCLEOTIDE SEQUENCE [LARGE SCALE GENOMIC DNA]</scope>
    <source>
        <strain evidence="2 8">EG4</strain>
    </source>
</reference>
<keyword evidence="1" id="KW-0812">Transmembrane</keyword>
<evidence type="ECO:0000313" key="9">
    <source>
        <dbReference type="Proteomes" id="UP001241571"/>
    </source>
</evidence>
<dbReference type="Pfam" id="PF04854">
    <property type="entry name" value="DUF624"/>
    <property type="match status" value="1"/>
</dbReference>
<feature type="transmembrane region" description="Helical" evidence="1">
    <location>
        <begin position="173"/>
        <end position="195"/>
    </location>
</feature>
<dbReference type="EMBL" id="WVTI01000004">
    <property type="protein sequence ID" value="MXS25772.1"/>
    <property type="molecule type" value="Genomic_DNA"/>
</dbReference>
<dbReference type="EMBL" id="JASUBT010000007">
    <property type="protein sequence ID" value="MDL4936229.1"/>
    <property type="molecule type" value="Genomic_DNA"/>
</dbReference>
<dbReference type="GeneID" id="93222304"/>
<accession>A0A2A4DC42</accession>
<dbReference type="Proteomes" id="UP001241571">
    <property type="component" value="Unassembled WGS sequence"/>
</dbReference>
<feature type="transmembrane region" description="Helical" evidence="1">
    <location>
        <begin position="12"/>
        <end position="31"/>
    </location>
</feature>
<reference evidence="5 7" key="2">
    <citation type="submission" date="2020-03" db="EMBL/GenBank/DDBJ databases">
        <title>Characterization of ganglioside-mimicking enterococci.</title>
        <authorList>
            <person name="Patry R.T."/>
            <person name="Nothaft H."/>
            <person name="Bridger R."/>
            <person name="Shajahan A."/>
            <person name="Huynh S."/>
            <person name="Sanchez S."/>
            <person name="Azadi P."/>
            <person name="Cooper K."/>
            <person name="Miller W.G."/>
            <person name="Parker C.T."/>
            <person name="Wells L."/>
            <person name="Szymanski C.M."/>
        </authorList>
    </citation>
    <scope>NUCLEOTIDE SEQUENCE [LARGE SCALE GENOMIC DNA]</scope>
    <source>
        <strain evidence="5 7">EGM181</strain>
    </source>
</reference>
<dbReference type="Proteomes" id="UP000439965">
    <property type="component" value="Unassembled WGS sequence"/>
</dbReference>
<keyword evidence="1" id="KW-1133">Transmembrane helix</keyword>
<evidence type="ECO:0000313" key="8">
    <source>
        <dbReference type="Proteomes" id="UP000571857"/>
    </source>
</evidence>
<keyword evidence="1" id="KW-0472">Membrane</keyword>
<evidence type="ECO:0000256" key="1">
    <source>
        <dbReference type="SAM" id="Phobius"/>
    </source>
</evidence>
<sequence length="208" mass="24532">MKQSRGLFDLSYRLGDYLLMVIRLHFLWFFFVLRGGIIFGFFPATATVIRYFFELFAKKPLPAELYSWFKQQTAKNFWRSNQLGLLQMAILLLLWIELRISSTFLQNAFLHFGLTVLFISGLLISFYLLPVFVRYHLPFWVYFRNAFLLMIVSVPQTIAMILGVFLVTFAATFLPILLFIAFIPLLLWPISWFAYQAIQKTELLTNEH</sequence>
<evidence type="ECO:0000313" key="3">
    <source>
        <dbReference type="EMBL" id="MDL4936229.1"/>
    </source>
</evidence>
<protein>
    <submittedName>
        <fullName evidence="3">DUF624 domain-containing protein</fullName>
    </submittedName>
</protein>
<dbReference type="EMBL" id="JABXJK010000013">
    <property type="protein sequence ID" value="MBA0971856.1"/>
    <property type="molecule type" value="Genomic_DNA"/>
</dbReference>
<feature type="transmembrane region" description="Helical" evidence="1">
    <location>
        <begin position="145"/>
        <end position="167"/>
    </location>
</feature>
<feature type="transmembrane region" description="Helical" evidence="1">
    <location>
        <begin position="108"/>
        <end position="133"/>
    </location>
</feature>
<gene>
    <name evidence="5" type="ORF">EGM181_02210</name>
    <name evidence="4" type="ORF">GTI89_06855</name>
    <name evidence="2" type="ORF">HWH42_04475</name>
    <name evidence="3" type="ORF">QRX88_10935</name>
</gene>
<reference evidence="4 6" key="1">
    <citation type="submission" date="2019-04" db="EMBL/GenBank/DDBJ databases">
        <title>Step-wise assembly of the neonatal virome modulated by breast feeding.</title>
        <authorList>
            <person name="Liang G."/>
            <person name="Bushman F."/>
        </authorList>
    </citation>
    <scope>NUCLEOTIDE SEQUENCE [LARGE SCALE GENOMIC DNA]</scope>
    <source>
        <strain evidence="4 6">E3404</strain>
    </source>
</reference>
<evidence type="ECO:0000313" key="6">
    <source>
        <dbReference type="Proteomes" id="UP000439965"/>
    </source>
</evidence>
<evidence type="ECO:0000313" key="2">
    <source>
        <dbReference type="EMBL" id="MBA0971856.1"/>
    </source>
</evidence>
<reference evidence="3 9" key="4">
    <citation type="submission" date="2023-06" db="EMBL/GenBank/DDBJ databases">
        <title>Acute promotion of culturable opportunistic pathogens and persistent increase of antibiotic resistance following antibiotic exposure in mouse gut microbiota.</title>
        <authorList>
            <person name="Li L."/>
            <person name="Wang B."/>
            <person name="Sun Y."/>
            <person name="Wang M."/>
            <person name="Xu H."/>
        </authorList>
    </citation>
    <scope>NUCLEOTIDE SEQUENCE [LARGE SCALE GENOMIC DNA]</scope>
    <source>
        <strain evidence="3 9">CRI2_2</strain>
    </source>
</reference>
<evidence type="ECO:0000313" key="7">
    <source>
        <dbReference type="Proteomes" id="UP000516696"/>
    </source>
</evidence>
<dbReference type="EMBL" id="CP050485">
    <property type="protein sequence ID" value="QOG26158.1"/>
    <property type="molecule type" value="Genomic_DNA"/>
</dbReference>